<evidence type="ECO:0000313" key="7">
    <source>
        <dbReference type="Proteomes" id="UP000216352"/>
    </source>
</evidence>
<dbReference type="SUPFAM" id="SSF55811">
    <property type="entry name" value="Nudix"/>
    <property type="match status" value="1"/>
</dbReference>
<name>A0A261FS48_9BIFI</name>
<dbReference type="EMBL" id="MWWX01000008">
    <property type="protein sequence ID" value="OZG61773.1"/>
    <property type="molecule type" value="Genomic_DNA"/>
</dbReference>
<dbReference type="InterPro" id="IPR020084">
    <property type="entry name" value="NUDIX_hydrolase_CS"/>
</dbReference>
<comment type="caution">
    <text evidence="6">The sequence shown here is derived from an EMBL/GenBank/DDBJ whole genome shotgun (WGS) entry which is preliminary data.</text>
</comment>
<dbReference type="PANTHER" id="PTHR11839">
    <property type="entry name" value="UDP/ADP-SUGAR PYROPHOSPHATASE"/>
    <property type="match status" value="1"/>
</dbReference>
<sequence length="198" mass="21665">MNMTSQQEPAPPLTVTGERVVYQDQGPARFAVTQADAVVNATGERLTLHYASVKDARTGAVCIAVRNGEILLARHWRATTGDFEWEFPRGMGETGEQPETTAARELQEETGILANLDHVRILNIIHADTGVLKDSIAVAEIAVDDLTLDDGSSSDWELTNLTWLSPDEISKLIRRGEIRDGITLAGFALWMAQHEAAD</sequence>
<organism evidence="6 7">
    <name type="scientific">Bifidobacterium lemurum</name>
    <dbReference type="NCBI Taxonomy" id="1603886"/>
    <lineage>
        <taxon>Bacteria</taxon>
        <taxon>Bacillati</taxon>
        <taxon>Actinomycetota</taxon>
        <taxon>Actinomycetes</taxon>
        <taxon>Bifidobacteriales</taxon>
        <taxon>Bifidobacteriaceae</taxon>
        <taxon>Bifidobacterium</taxon>
    </lineage>
</organism>
<gene>
    <name evidence="6" type="ORF">BLEM_1310</name>
</gene>
<dbReference type="GO" id="GO:0005829">
    <property type="term" value="C:cytosol"/>
    <property type="evidence" value="ECO:0007669"/>
    <property type="project" value="TreeGrafter"/>
</dbReference>
<evidence type="ECO:0000256" key="1">
    <source>
        <dbReference type="ARBA" id="ARBA00001946"/>
    </source>
</evidence>
<evidence type="ECO:0000313" key="6">
    <source>
        <dbReference type="EMBL" id="OZG61773.1"/>
    </source>
</evidence>
<dbReference type="AlphaFoldDB" id="A0A261FS48"/>
<dbReference type="Proteomes" id="UP000216352">
    <property type="component" value="Unassembled WGS sequence"/>
</dbReference>
<dbReference type="Pfam" id="PF00293">
    <property type="entry name" value="NUDIX"/>
    <property type="match status" value="1"/>
</dbReference>
<dbReference type="GO" id="GO:0016462">
    <property type="term" value="F:pyrophosphatase activity"/>
    <property type="evidence" value="ECO:0007669"/>
    <property type="project" value="UniProtKB-ARBA"/>
</dbReference>
<dbReference type="PROSITE" id="PS00893">
    <property type="entry name" value="NUDIX_BOX"/>
    <property type="match status" value="1"/>
</dbReference>
<dbReference type="PRINTS" id="PR00502">
    <property type="entry name" value="NUDIXFAMILY"/>
</dbReference>
<dbReference type="InterPro" id="IPR015797">
    <property type="entry name" value="NUDIX_hydrolase-like_dom_sf"/>
</dbReference>
<evidence type="ECO:0000256" key="3">
    <source>
        <dbReference type="ARBA" id="ARBA00022801"/>
    </source>
</evidence>
<accession>A0A261FS48</accession>
<dbReference type="PANTHER" id="PTHR11839:SF18">
    <property type="entry name" value="NUDIX HYDROLASE DOMAIN-CONTAINING PROTEIN"/>
    <property type="match status" value="1"/>
</dbReference>
<dbReference type="OrthoDB" id="9806150at2"/>
<proteinExistence type="inferred from homology"/>
<evidence type="ECO:0000256" key="4">
    <source>
        <dbReference type="RuleBase" id="RU003476"/>
    </source>
</evidence>
<dbReference type="Gene3D" id="3.90.79.10">
    <property type="entry name" value="Nucleoside Triphosphate Pyrophosphohydrolase"/>
    <property type="match status" value="1"/>
</dbReference>
<reference evidence="6 7" key="1">
    <citation type="journal article" date="2017" name="BMC Genomics">
        <title>Comparative genomic and phylogenomic analyses of the Bifidobacteriaceae family.</title>
        <authorList>
            <person name="Lugli G.A."/>
            <person name="Milani C."/>
            <person name="Turroni F."/>
            <person name="Duranti S."/>
            <person name="Mancabelli L."/>
            <person name="Mangifesta M."/>
            <person name="Ferrario C."/>
            <person name="Modesto M."/>
            <person name="Mattarelli P."/>
            <person name="Jiri K."/>
            <person name="van Sinderen D."/>
            <person name="Ventura M."/>
        </authorList>
    </citation>
    <scope>NUCLEOTIDE SEQUENCE [LARGE SCALE GENOMIC DNA]</scope>
    <source>
        <strain evidence="6 7">DSM 28807</strain>
    </source>
</reference>
<comment type="cofactor">
    <cofactor evidence="1">
        <name>Mg(2+)</name>
        <dbReference type="ChEBI" id="CHEBI:18420"/>
    </cofactor>
</comment>
<dbReference type="GO" id="GO:0019693">
    <property type="term" value="P:ribose phosphate metabolic process"/>
    <property type="evidence" value="ECO:0007669"/>
    <property type="project" value="TreeGrafter"/>
</dbReference>
<evidence type="ECO:0000256" key="2">
    <source>
        <dbReference type="ARBA" id="ARBA00005582"/>
    </source>
</evidence>
<keyword evidence="3 4" id="KW-0378">Hydrolase</keyword>
<feature type="domain" description="Nudix hydrolase" evidence="5">
    <location>
        <begin position="55"/>
        <end position="186"/>
    </location>
</feature>
<dbReference type="InterPro" id="IPR020476">
    <property type="entry name" value="Nudix_hydrolase"/>
</dbReference>
<dbReference type="CDD" id="cd03424">
    <property type="entry name" value="NUDIX_ADPRase_Nudt5_UGPPase_Nudt14"/>
    <property type="match status" value="1"/>
</dbReference>
<evidence type="ECO:0000259" key="5">
    <source>
        <dbReference type="PROSITE" id="PS51462"/>
    </source>
</evidence>
<comment type="similarity">
    <text evidence="2 4">Belongs to the Nudix hydrolase family.</text>
</comment>
<dbReference type="STRING" id="1603886.GCA_001895165_00683"/>
<dbReference type="PROSITE" id="PS51462">
    <property type="entry name" value="NUDIX"/>
    <property type="match status" value="1"/>
</dbReference>
<keyword evidence="7" id="KW-1185">Reference proteome</keyword>
<dbReference type="InterPro" id="IPR000086">
    <property type="entry name" value="NUDIX_hydrolase_dom"/>
</dbReference>
<protein>
    <submittedName>
        <fullName evidence="6">NUDIX domain-containing protein</fullName>
    </submittedName>
</protein>
<dbReference type="RefSeq" id="WP_072724562.1">
    <property type="nucleotide sequence ID" value="NZ_BDIS01000009.1"/>
</dbReference>
<dbReference type="GO" id="GO:0006753">
    <property type="term" value="P:nucleoside phosphate metabolic process"/>
    <property type="evidence" value="ECO:0007669"/>
    <property type="project" value="TreeGrafter"/>
</dbReference>